<evidence type="ECO:0000256" key="6">
    <source>
        <dbReference type="ARBA" id="ARBA00023316"/>
    </source>
</evidence>
<dbReference type="SUPFAM" id="SSF141523">
    <property type="entry name" value="L,D-transpeptidase catalytic domain-like"/>
    <property type="match status" value="1"/>
</dbReference>
<sequence length="165" mass="17632">MIRSALLPLALMMAGDAAAEPSTEASAIASVRVEKAARRLLLLDESGHVSRAYGGIQLGSQPVGAKQFEGDGRTPEGRYVIDYGNPSSAYHLSLHITYPNKQERAHAESLGRSPGGEIFIHGQPNFLDTGRIAGDWTAGCIALANEEIEEIWQLVPDGTPVEIVP</sequence>
<keyword evidence="11" id="KW-1185">Reference proteome</keyword>
<proteinExistence type="inferred from homology"/>
<evidence type="ECO:0000256" key="5">
    <source>
        <dbReference type="ARBA" id="ARBA00022984"/>
    </source>
</evidence>
<evidence type="ECO:0000256" key="3">
    <source>
        <dbReference type="ARBA" id="ARBA00022679"/>
    </source>
</evidence>
<dbReference type="InterPro" id="IPR038063">
    <property type="entry name" value="Transpep_catalytic_dom"/>
</dbReference>
<evidence type="ECO:0000313" key="10">
    <source>
        <dbReference type="EMBL" id="MBF9150484.1"/>
    </source>
</evidence>
<keyword evidence="4 7" id="KW-0133">Cell shape</keyword>
<comment type="pathway">
    <text evidence="1 7">Cell wall biogenesis; peptidoglycan biosynthesis.</text>
</comment>
<organism evidence="10 11">
    <name type="scientific">Novosphingobium jiangmenense</name>
    <dbReference type="NCBI Taxonomy" id="2791981"/>
    <lineage>
        <taxon>Bacteria</taxon>
        <taxon>Pseudomonadati</taxon>
        <taxon>Pseudomonadota</taxon>
        <taxon>Alphaproteobacteria</taxon>
        <taxon>Sphingomonadales</taxon>
        <taxon>Sphingomonadaceae</taxon>
        <taxon>Novosphingobium</taxon>
    </lineage>
</organism>
<evidence type="ECO:0000256" key="4">
    <source>
        <dbReference type="ARBA" id="ARBA00022960"/>
    </source>
</evidence>
<feature type="active site" description="Nucleophile" evidence="7">
    <location>
        <position position="140"/>
    </location>
</feature>
<evidence type="ECO:0000256" key="7">
    <source>
        <dbReference type="PROSITE-ProRule" id="PRU01373"/>
    </source>
</evidence>
<dbReference type="InterPro" id="IPR005490">
    <property type="entry name" value="LD_TPept_cat_dom"/>
</dbReference>
<protein>
    <submittedName>
        <fullName evidence="10">L,D-transpeptidase family protein</fullName>
    </submittedName>
</protein>
<evidence type="ECO:0000256" key="8">
    <source>
        <dbReference type="SAM" id="SignalP"/>
    </source>
</evidence>
<dbReference type="PANTHER" id="PTHR36699">
    <property type="entry name" value="LD-TRANSPEPTIDASE"/>
    <property type="match status" value="1"/>
</dbReference>
<dbReference type="RefSeq" id="WP_196274838.1">
    <property type="nucleotide sequence ID" value="NZ_JADQDC010000003.1"/>
</dbReference>
<keyword evidence="5 7" id="KW-0573">Peptidoglycan synthesis</keyword>
<reference evidence="10 11" key="1">
    <citation type="submission" date="2020-11" db="EMBL/GenBank/DDBJ databases">
        <title>The genome sequence of Novosphingobium sp. 1Y9A.</title>
        <authorList>
            <person name="Liu Y."/>
        </authorList>
    </citation>
    <scope>NUCLEOTIDE SEQUENCE [LARGE SCALE GENOMIC DNA]</scope>
    <source>
        <strain evidence="10 11">1Y9A</strain>
    </source>
</reference>
<comment type="caution">
    <text evidence="10">The sequence shown here is derived from an EMBL/GenBank/DDBJ whole genome shotgun (WGS) entry which is preliminary data.</text>
</comment>
<dbReference type="Gene3D" id="2.40.440.10">
    <property type="entry name" value="L,D-transpeptidase catalytic domain-like"/>
    <property type="match status" value="1"/>
</dbReference>
<dbReference type="Proteomes" id="UP000600799">
    <property type="component" value="Unassembled WGS sequence"/>
</dbReference>
<keyword evidence="3" id="KW-0808">Transferase</keyword>
<name>A0ABS0HDZ5_9SPHN</name>
<dbReference type="PANTHER" id="PTHR36699:SF1">
    <property type="entry name" value="L,D-TRANSPEPTIDASE YAFK-RELATED"/>
    <property type="match status" value="1"/>
</dbReference>
<dbReference type="PROSITE" id="PS52029">
    <property type="entry name" value="LD_TPASE"/>
    <property type="match status" value="1"/>
</dbReference>
<evidence type="ECO:0000259" key="9">
    <source>
        <dbReference type="PROSITE" id="PS52029"/>
    </source>
</evidence>
<dbReference type="Pfam" id="PF03734">
    <property type="entry name" value="YkuD"/>
    <property type="match status" value="1"/>
</dbReference>
<feature type="domain" description="L,D-TPase catalytic" evidence="9">
    <location>
        <begin position="29"/>
        <end position="164"/>
    </location>
</feature>
<accession>A0ABS0HDZ5</accession>
<feature type="signal peptide" evidence="8">
    <location>
        <begin position="1"/>
        <end position="19"/>
    </location>
</feature>
<dbReference type="CDD" id="cd16913">
    <property type="entry name" value="YkuD_like"/>
    <property type="match status" value="1"/>
</dbReference>
<evidence type="ECO:0000313" key="11">
    <source>
        <dbReference type="Proteomes" id="UP000600799"/>
    </source>
</evidence>
<dbReference type="EMBL" id="JADQDC010000003">
    <property type="protein sequence ID" value="MBF9150484.1"/>
    <property type="molecule type" value="Genomic_DNA"/>
</dbReference>
<evidence type="ECO:0000256" key="2">
    <source>
        <dbReference type="ARBA" id="ARBA00005992"/>
    </source>
</evidence>
<feature type="active site" description="Proton donor/acceptor" evidence="7">
    <location>
        <position position="121"/>
    </location>
</feature>
<keyword evidence="8" id="KW-0732">Signal</keyword>
<feature type="chain" id="PRO_5045047535" evidence="8">
    <location>
        <begin position="20"/>
        <end position="165"/>
    </location>
</feature>
<evidence type="ECO:0000256" key="1">
    <source>
        <dbReference type="ARBA" id="ARBA00004752"/>
    </source>
</evidence>
<keyword evidence="6 7" id="KW-0961">Cell wall biogenesis/degradation</keyword>
<comment type="similarity">
    <text evidence="2">Belongs to the YkuD family.</text>
</comment>
<gene>
    <name evidence="10" type="ORF">I2488_05680</name>
</gene>